<gene>
    <name evidence="12" type="ORF">GCM10007380_06740</name>
</gene>
<evidence type="ECO:0000256" key="8">
    <source>
        <dbReference type="ARBA" id="ARBA00023287"/>
    </source>
</evidence>
<keyword evidence="8 10" id="KW-0178">Competence</keyword>
<evidence type="ECO:0000256" key="11">
    <source>
        <dbReference type="PIRSR" id="PIRSR029928-50"/>
    </source>
</evidence>
<dbReference type="SUPFAM" id="SSF54523">
    <property type="entry name" value="Pili subunits"/>
    <property type="match status" value="1"/>
</dbReference>
<dbReference type="PIRSF" id="PIRSF029928">
    <property type="entry name" value="Late_competence_ComGC"/>
    <property type="match status" value="1"/>
</dbReference>
<keyword evidence="4 11" id="KW-0488">Methylation</keyword>
<dbReference type="InterPro" id="IPR000983">
    <property type="entry name" value="Bac_GSPG_pilin"/>
</dbReference>
<evidence type="ECO:0000256" key="3">
    <source>
        <dbReference type="ARBA" id="ARBA00022475"/>
    </source>
</evidence>
<comment type="function">
    <text evidence="10">Required for transformation and DNA binding.</text>
</comment>
<evidence type="ECO:0000313" key="12">
    <source>
        <dbReference type="EMBL" id="GGI11220.1"/>
    </source>
</evidence>
<evidence type="ECO:0000313" key="13">
    <source>
        <dbReference type="Proteomes" id="UP000626244"/>
    </source>
</evidence>
<dbReference type="NCBIfam" id="NF040999">
    <property type="entry name" value="pilin_ComGC"/>
    <property type="match status" value="1"/>
</dbReference>
<evidence type="ECO:0000256" key="5">
    <source>
        <dbReference type="ARBA" id="ARBA00022692"/>
    </source>
</evidence>
<name>A0A8J3AD14_9BACI</name>
<dbReference type="Gene3D" id="3.30.700.10">
    <property type="entry name" value="Glycoprotein, Type 4 Pilin"/>
    <property type="match status" value="1"/>
</dbReference>
<keyword evidence="13" id="KW-1185">Reference proteome</keyword>
<dbReference type="PROSITE" id="PS00409">
    <property type="entry name" value="PROKAR_NTER_METHYL"/>
    <property type="match status" value="1"/>
</dbReference>
<reference evidence="13" key="1">
    <citation type="journal article" date="2019" name="Int. J. Syst. Evol. Microbiol.">
        <title>The Global Catalogue of Microorganisms (GCM) 10K type strain sequencing project: providing services to taxonomists for standard genome sequencing and annotation.</title>
        <authorList>
            <consortium name="The Broad Institute Genomics Platform"/>
            <consortium name="The Broad Institute Genome Sequencing Center for Infectious Disease"/>
            <person name="Wu L."/>
            <person name="Ma J."/>
        </authorList>
    </citation>
    <scope>NUCLEOTIDE SEQUENCE [LARGE SCALE GENOMIC DNA]</scope>
    <source>
        <strain evidence="13">CGMCC 1.14993</strain>
    </source>
</reference>
<dbReference type="InterPro" id="IPR045584">
    <property type="entry name" value="Pilin-like"/>
</dbReference>
<dbReference type="GO" id="GO:0005886">
    <property type="term" value="C:plasma membrane"/>
    <property type="evidence" value="ECO:0007669"/>
    <property type="project" value="UniProtKB-SubCell"/>
</dbReference>
<comment type="subcellular location">
    <subcellularLocation>
        <location evidence="1">Cell membrane</location>
        <topology evidence="1">Single-pass membrane protein</topology>
    </subcellularLocation>
    <subcellularLocation>
        <location evidence="2">Cell surface</location>
    </subcellularLocation>
</comment>
<dbReference type="RefSeq" id="WP_087998935.1">
    <property type="nucleotide sequence ID" value="NZ_BMHB01000001.1"/>
</dbReference>
<keyword evidence="7 10" id="KW-0472">Membrane</keyword>
<feature type="chain" id="PRO_5035534969" description="ComG operon protein 3" evidence="11">
    <location>
        <begin position="6"/>
        <end position="98"/>
    </location>
</feature>
<dbReference type="AlphaFoldDB" id="A0A8J3AD14"/>
<feature type="transmembrane region" description="Helical" evidence="10">
    <location>
        <begin position="6"/>
        <end position="26"/>
    </location>
</feature>
<dbReference type="OrthoDB" id="1798043at2"/>
<proteinExistence type="inferred from homology"/>
<keyword evidence="6 10" id="KW-1133">Transmembrane helix</keyword>
<dbReference type="GO" id="GO:0015627">
    <property type="term" value="C:type II protein secretion system complex"/>
    <property type="evidence" value="ECO:0007669"/>
    <property type="project" value="InterPro"/>
</dbReference>
<evidence type="ECO:0000256" key="4">
    <source>
        <dbReference type="ARBA" id="ARBA00022481"/>
    </source>
</evidence>
<protein>
    <recommendedName>
        <fullName evidence="10">ComG operon protein 3</fullName>
    </recommendedName>
</protein>
<evidence type="ECO:0000256" key="6">
    <source>
        <dbReference type="ARBA" id="ARBA00022989"/>
    </source>
</evidence>
<dbReference type="GO" id="GO:0009986">
    <property type="term" value="C:cell surface"/>
    <property type="evidence" value="ECO:0007669"/>
    <property type="project" value="UniProtKB-SubCell"/>
</dbReference>
<dbReference type="Proteomes" id="UP000626244">
    <property type="component" value="Unassembled WGS sequence"/>
</dbReference>
<evidence type="ECO:0000256" key="10">
    <source>
        <dbReference type="PIRNR" id="PIRNR029928"/>
    </source>
</evidence>
<dbReference type="GO" id="GO:0030420">
    <property type="term" value="P:establishment of competence for transformation"/>
    <property type="evidence" value="ECO:0007669"/>
    <property type="project" value="UniProtKB-UniRule"/>
</dbReference>
<dbReference type="GO" id="GO:0015628">
    <property type="term" value="P:protein secretion by the type II secretion system"/>
    <property type="evidence" value="ECO:0007669"/>
    <property type="project" value="InterPro"/>
</dbReference>
<evidence type="ECO:0000256" key="2">
    <source>
        <dbReference type="ARBA" id="ARBA00004241"/>
    </source>
</evidence>
<comment type="caution">
    <text evidence="12">The sequence shown here is derived from an EMBL/GenBank/DDBJ whole genome shotgun (WGS) entry which is preliminary data.</text>
</comment>
<feature type="propeptide" id="PRO_5035534970" evidence="11">
    <location>
        <begin position="1"/>
        <end position="5"/>
    </location>
</feature>
<evidence type="ECO:0000256" key="9">
    <source>
        <dbReference type="ARBA" id="ARBA00043982"/>
    </source>
</evidence>
<evidence type="ECO:0000256" key="1">
    <source>
        <dbReference type="ARBA" id="ARBA00004162"/>
    </source>
</evidence>
<organism evidence="12 13">
    <name type="scientific">Gottfriedia solisilvae</name>
    <dbReference type="NCBI Taxonomy" id="1516104"/>
    <lineage>
        <taxon>Bacteria</taxon>
        <taxon>Bacillati</taxon>
        <taxon>Bacillota</taxon>
        <taxon>Bacilli</taxon>
        <taxon>Bacillales</taxon>
        <taxon>Bacillaceae</taxon>
        <taxon>Gottfriedia</taxon>
    </lineage>
</organism>
<accession>A0A8J3AD14</accession>
<keyword evidence="10" id="KW-0813">Transport</keyword>
<keyword evidence="5 10" id="KW-0812">Transmembrane</keyword>
<comment type="similarity">
    <text evidence="9 10">Belongs to the ComGC family.</text>
</comment>
<dbReference type="InterPro" id="IPR016940">
    <property type="entry name" value="ComGC"/>
</dbReference>
<evidence type="ECO:0000256" key="7">
    <source>
        <dbReference type="ARBA" id="ARBA00023136"/>
    </source>
</evidence>
<dbReference type="NCBIfam" id="TIGR02532">
    <property type="entry name" value="IV_pilin_GFxxxE"/>
    <property type="match status" value="1"/>
</dbReference>
<dbReference type="PANTHER" id="PTHR30093">
    <property type="entry name" value="GENERAL SECRETION PATHWAY PROTEIN G"/>
    <property type="match status" value="1"/>
</dbReference>
<sequence>MDEKGFTLIEMLVVLLIISILLLLVIPNIGKQQASIQTKGCSALQKMVQSSVEAYRLDHEKLPESLQELKDEGYITTYKCKNNSDLTYEKNSGIVSIP</sequence>
<dbReference type="InterPro" id="IPR012902">
    <property type="entry name" value="N_methyl_site"/>
</dbReference>
<dbReference type="EMBL" id="BMHB01000001">
    <property type="protein sequence ID" value="GGI11220.1"/>
    <property type="molecule type" value="Genomic_DNA"/>
</dbReference>
<comment type="subunit">
    <text evidence="10">Homodimer.</text>
</comment>
<dbReference type="PRINTS" id="PR00813">
    <property type="entry name" value="BCTERIALGSPG"/>
</dbReference>
<feature type="modified residue" description="N-methylphenylalanine" evidence="11">
    <location>
        <position position="6"/>
    </location>
</feature>
<keyword evidence="3 10" id="KW-1003">Cell membrane</keyword>
<dbReference type="Pfam" id="PF07963">
    <property type="entry name" value="N_methyl"/>
    <property type="match status" value="1"/>
</dbReference>
<dbReference type="PANTHER" id="PTHR30093:SF2">
    <property type="entry name" value="TYPE II SECRETION SYSTEM PROTEIN H"/>
    <property type="match status" value="1"/>
</dbReference>